<evidence type="ECO:0000313" key="1">
    <source>
        <dbReference type="EMBL" id="MCH7411794.1"/>
    </source>
</evidence>
<comment type="caution">
    <text evidence="1">The sequence shown here is derived from an EMBL/GenBank/DDBJ whole genome shotgun (WGS) entry which is preliminary data.</text>
</comment>
<keyword evidence="2" id="KW-1185">Reference proteome</keyword>
<reference evidence="1" key="1">
    <citation type="submission" date="2022-03" db="EMBL/GenBank/DDBJ databases">
        <title>De novo assembled genomes of Belliella spp. (Cyclobacteriaceae) strains.</title>
        <authorList>
            <person name="Szabo A."/>
            <person name="Korponai K."/>
            <person name="Felfoldi T."/>
        </authorList>
    </citation>
    <scope>NUCLEOTIDE SEQUENCE</scope>
    <source>
        <strain evidence="1">DSM 111904</strain>
    </source>
</reference>
<accession>A0ABS9V5U4</accession>
<dbReference type="RefSeq" id="WP_241350217.1">
    <property type="nucleotide sequence ID" value="NZ_JAKZGP010000121.1"/>
</dbReference>
<evidence type="ECO:0000313" key="2">
    <source>
        <dbReference type="Proteomes" id="UP001165489"/>
    </source>
</evidence>
<organism evidence="1 2">
    <name type="scientific">Belliella filtrata</name>
    <dbReference type="NCBI Taxonomy" id="2923435"/>
    <lineage>
        <taxon>Bacteria</taxon>
        <taxon>Pseudomonadati</taxon>
        <taxon>Bacteroidota</taxon>
        <taxon>Cytophagia</taxon>
        <taxon>Cytophagales</taxon>
        <taxon>Cyclobacteriaceae</taxon>
        <taxon>Belliella</taxon>
    </lineage>
</organism>
<proteinExistence type="predicted"/>
<sequence length="85" mass="10139">MILKLNKNQFDYLDNSLSEQRPDLKSKLQIRKEDHFVFIEVDENVADEIRDWAGEELQKKGFDLNYELTSEGKILEELIDVFYVE</sequence>
<protein>
    <submittedName>
        <fullName evidence="1">Uncharacterized protein</fullName>
    </submittedName>
</protein>
<dbReference type="Proteomes" id="UP001165489">
    <property type="component" value="Unassembled WGS sequence"/>
</dbReference>
<gene>
    <name evidence="1" type="ORF">MM239_20575</name>
</gene>
<name>A0ABS9V5U4_9BACT</name>
<dbReference type="EMBL" id="JAKZGP010000121">
    <property type="protein sequence ID" value="MCH7411794.1"/>
    <property type="molecule type" value="Genomic_DNA"/>
</dbReference>